<comment type="similarity">
    <text evidence="7 8">Belongs to the SelA family.</text>
</comment>
<keyword evidence="3 8" id="KW-0808">Transferase</keyword>
<dbReference type="FunFam" id="3.40.640.10:FF:000028">
    <property type="entry name" value="L-seryl-tRNA(Sec) selenium transferase"/>
    <property type="match status" value="1"/>
</dbReference>
<dbReference type="InterPro" id="IPR004534">
    <property type="entry name" value="SelA_trans"/>
</dbReference>
<sequence>MANWSALAPLIQQVGRSMVVEALRAWADARRGQDDVGDPAACAHWCAQRLAAFTQPSQRRVFNLTGTVLHTNLGRALLAEEAIEAAVMAMRSPTTLEYDLEDGSRGERDDHIAPWLCRLTGAEAATAVNNNAGAVLLALNALAAGREVIVSRGELIEIGGAFRIPDIMARAGCRLVEVGTTNRTHLKDYAEAIGPETAAVMKVHPSNYAVQGFTKSVSAAELVPLAHEKGVPVIEDLGSGTLVDLDSWGLPHEPTAREAIAAGIDVVTFSGDKLLGGPQAGLLVGKRAYIERIARNPMKRALRLDKVRLAALEATLRLYGDPERLVQRLPTIRALARPAAEIHLQAERLLPAFAQALGQGWQVGLKPVRGQIGSGALPVDLLPSFALMVRGKGLHKLAAAFRQLPIPVIGRIEDDALLFDLRTLDDEAGFIAQLDRLAP</sequence>
<dbReference type="AlphaFoldDB" id="A0A1T4TEN5"/>
<evidence type="ECO:0000313" key="10">
    <source>
        <dbReference type="EMBL" id="SKA38955.1"/>
    </source>
</evidence>
<evidence type="ECO:0000256" key="6">
    <source>
        <dbReference type="ARBA" id="ARBA00023266"/>
    </source>
</evidence>
<evidence type="ECO:0000256" key="1">
    <source>
        <dbReference type="ARBA" id="ARBA00001933"/>
    </source>
</evidence>
<dbReference type="Proteomes" id="UP000190092">
    <property type="component" value="Unassembled WGS sequence"/>
</dbReference>
<evidence type="ECO:0000256" key="9">
    <source>
        <dbReference type="PIRSR" id="PIRSR618319-50"/>
    </source>
</evidence>
<organism evidence="10 11">
    <name type="scientific">Enhydrobacter aerosaccus</name>
    <dbReference type="NCBI Taxonomy" id="225324"/>
    <lineage>
        <taxon>Bacteria</taxon>
        <taxon>Pseudomonadati</taxon>
        <taxon>Pseudomonadota</taxon>
        <taxon>Alphaproteobacteria</taxon>
        <taxon>Hyphomicrobiales</taxon>
        <taxon>Enhydrobacter</taxon>
    </lineage>
</organism>
<keyword evidence="2 8" id="KW-0963">Cytoplasm</keyword>
<dbReference type="GO" id="GO:0001514">
    <property type="term" value="P:selenocysteine incorporation"/>
    <property type="evidence" value="ECO:0007669"/>
    <property type="project" value="UniProtKB-UniRule"/>
</dbReference>
<dbReference type="Gene3D" id="3.40.640.10">
    <property type="entry name" value="Type I PLP-dependent aspartate aminotransferase-like (Major domain)"/>
    <property type="match status" value="1"/>
</dbReference>
<feature type="modified residue" description="N6-(pyridoxal phosphate)lysine" evidence="8 9">
    <location>
        <position position="273"/>
    </location>
</feature>
<proteinExistence type="inferred from homology"/>
<gene>
    <name evidence="8" type="primary">selA</name>
    <name evidence="10" type="ORF">SAMN02745126_06139</name>
</gene>
<protein>
    <recommendedName>
        <fullName evidence="8">L-seryl-tRNA(Sec) selenium transferase</fullName>
        <ecNumber evidence="8">2.9.1.1</ecNumber>
    </recommendedName>
    <alternativeName>
        <fullName evidence="8">Selenocysteine synthase</fullName>
        <shortName evidence="8">Sec synthase</shortName>
    </alternativeName>
    <alternativeName>
        <fullName evidence="8">Selenocysteinyl-tRNA(Sec) synthase</fullName>
    </alternativeName>
</protein>
<dbReference type="PANTHER" id="PTHR32328:SF0">
    <property type="entry name" value="L-SERYL-TRNA(SEC) SELENIUM TRANSFERASE"/>
    <property type="match status" value="1"/>
</dbReference>
<evidence type="ECO:0000256" key="4">
    <source>
        <dbReference type="ARBA" id="ARBA00022898"/>
    </source>
</evidence>
<dbReference type="InterPro" id="IPR015421">
    <property type="entry name" value="PyrdxlP-dep_Trfase_major"/>
</dbReference>
<keyword evidence="4 8" id="KW-0663">Pyridoxal phosphate</keyword>
<dbReference type="PANTHER" id="PTHR32328">
    <property type="entry name" value="L-SERYL-TRNA(SEC) SELENIUM TRANSFERASE"/>
    <property type="match status" value="1"/>
</dbReference>
<dbReference type="SUPFAM" id="SSF53383">
    <property type="entry name" value="PLP-dependent transferases"/>
    <property type="match status" value="1"/>
</dbReference>
<dbReference type="Pfam" id="PF03841">
    <property type="entry name" value="SelA"/>
    <property type="match status" value="1"/>
</dbReference>
<comment type="catalytic activity">
    <reaction evidence="8">
        <text>L-seryl-tRNA(Sec) + selenophosphate + H(+) = L-selenocysteinyl-tRNA(Sec) + phosphate</text>
        <dbReference type="Rhea" id="RHEA:22728"/>
        <dbReference type="Rhea" id="RHEA-COMP:9742"/>
        <dbReference type="Rhea" id="RHEA-COMP:9743"/>
        <dbReference type="ChEBI" id="CHEBI:15378"/>
        <dbReference type="ChEBI" id="CHEBI:16144"/>
        <dbReference type="ChEBI" id="CHEBI:43474"/>
        <dbReference type="ChEBI" id="CHEBI:78533"/>
        <dbReference type="ChEBI" id="CHEBI:78573"/>
        <dbReference type="EC" id="2.9.1.1"/>
    </reaction>
</comment>
<keyword evidence="11" id="KW-1185">Reference proteome</keyword>
<evidence type="ECO:0000256" key="3">
    <source>
        <dbReference type="ARBA" id="ARBA00022679"/>
    </source>
</evidence>
<name>A0A1T4TEN5_9HYPH</name>
<dbReference type="EC" id="2.9.1.1" evidence="8"/>
<keyword evidence="5 8" id="KW-0648">Protein biosynthesis</keyword>
<accession>A0A1T4TEN5</accession>
<dbReference type="GO" id="GO:0005737">
    <property type="term" value="C:cytoplasm"/>
    <property type="evidence" value="ECO:0007669"/>
    <property type="project" value="UniProtKB-SubCell"/>
</dbReference>
<evidence type="ECO:0000256" key="8">
    <source>
        <dbReference type="HAMAP-Rule" id="MF_00423"/>
    </source>
</evidence>
<comment type="subcellular location">
    <subcellularLocation>
        <location evidence="8">Cytoplasm</location>
    </subcellularLocation>
</comment>
<dbReference type="EMBL" id="FUWJ01000016">
    <property type="protein sequence ID" value="SKA38955.1"/>
    <property type="molecule type" value="Genomic_DNA"/>
</dbReference>
<comment type="function">
    <text evidence="8">Converts seryl-tRNA(Sec) to selenocysteinyl-tRNA(Sec) required for selenoprotein biosynthesis.</text>
</comment>
<reference evidence="11" key="1">
    <citation type="submission" date="2017-02" db="EMBL/GenBank/DDBJ databases">
        <authorList>
            <person name="Varghese N."/>
            <person name="Submissions S."/>
        </authorList>
    </citation>
    <scope>NUCLEOTIDE SEQUENCE [LARGE SCALE GENOMIC DNA]</scope>
    <source>
        <strain evidence="11">ATCC 27094</strain>
    </source>
</reference>
<dbReference type="GO" id="GO:0004125">
    <property type="term" value="F:L-seryl-tRNA(Sec) selenium transferase activity"/>
    <property type="evidence" value="ECO:0007669"/>
    <property type="project" value="UniProtKB-UniRule"/>
</dbReference>
<dbReference type="OrthoDB" id="9787096at2"/>
<dbReference type="InterPro" id="IPR018319">
    <property type="entry name" value="SelA-like"/>
</dbReference>
<evidence type="ECO:0000256" key="7">
    <source>
        <dbReference type="ARBA" id="ARBA00044507"/>
    </source>
</evidence>
<evidence type="ECO:0000313" key="11">
    <source>
        <dbReference type="Proteomes" id="UP000190092"/>
    </source>
</evidence>
<keyword evidence="6 8" id="KW-0711">Selenium</keyword>
<dbReference type="Gene3D" id="3.90.1150.180">
    <property type="match status" value="1"/>
</dbReference>
<evidence type="ECO:0000256" key="5">
    <source>
        <dbReference type="ARBA" id="ARBA00022917"/>
    </source>
</evidence>
<comment type="cofactor">
    <cofactor evidence="1 8 9">
        <name>pyridoxal 5'-phosphate</name>
        <dbReference type="ChEBI" id="CHEBI:597326"/>
    </cofactor>
</comment>
<comment type="pathway">
    <text evidence="8">Aminoacyl-tRNA biosynthesis; selenocysteinyl-tRNA(Sec) biosynthesis; selenocysteinyl-tRNA(Sec) from L-seryl-tRNA(Sec) (bacterial route): step 1/1.</text>
</comment>
<dbReference type="HAMAP" id="MF_00423">
    <property type="entry name" value="SelA"/>
    <property type="match status" value="1"/>
</dbReference>
<dbReference type="NCBIfam" id="TIGR00474">
    <property type="entry name" value="selA"/>
    <property type="match status" value="1"/>
</dbReference>
<dbReference type="GO" id="GO:0001717">
    <property type="term" value="P:conversion of seryl-tRNAsec to selenocys-tRNAsec"/>
    <property type="evidence" value="ECO:0007669"/>
    <property type="project" value="UniProtKB-UniRule"/>
</dbReference>
<dbReference type="InterPro" id="IPR015424">
    <property type="entry name" value="PyrdxlP-dep_Trfase"/>
</dbReference>
<dbReference type="UniPathway" id="UPA00906">
    <property type="reaction ID" value="UER00896"/>
</dbReference>
<dbReference type="STRING" id="225324.SAMN02745126_06139"/>
<evidence type="ECO:0000256" key="2">
    <source>
        <dbReference type="ARBA" id="ARBA00022490"/>
    </source>
</evidence>